<sequence length="265" mass="30421">MPSDTKKYNAFLAAWTKDAEPPSPELLSAWTKLLKDHSVPASDIAKEAVIPIAKRHEASNPLGPECIDIWRLLVDTVEKMTEQNDRLVEFVVELQKLPDCDQGFHDLPQLAQYLSESSFDYIDDGRNRAKRQAWANINRFTAKLGALGLPPTPKQGPNVELGGIVLRTTLEKPWTSTAIKALNGWVPAAEQWIKYCGNIIYKSQGDMESEWPSMWKGKKGWSRERWSFWKQRFFWITTLRPLTERTREIAKECADEMTRIEESRS</sequence>
<reference evidence="2" key="1">
    <citation type="journal article" date="2017" name="Genome Biol.">
        <title>Comparative genomics reveals high biological diversity and specific adaptations in the industrially and medically important fungal genus Aspergillus.</title>
        <authorList>
            <person name="de Vries R.P."/>
            <person name="Riley R."/>
            <person name="Wiebenga A."/>
            <person name="Aguilar-Osorio G."/>
            <person name="Amillis S."/>
            <person name="Uchima C.A."/>
            <person name="Anderluh G."/>
            <person name="Asadollahi M."/>
            <person name="Askin M."/>
            <person name="Barry K."/>
            <person name="Battaglia E."/>
            <person name="Bayram O."/>
            <person name="Benocci T."/>
            <person name="Braus-Stromeyer S.A."/>
            <person name="Caldana C."/>
            <person name="Canovas D."/>
            <person name="Cerqueira G.C."/>
            <person name="Chen F."/>
            <person name="Chen W."/>
            <person name="Choi C."/>
            <person name="Clum A."/>
            <person name="Dos Santos R.A."/>
            <person name="Damasio A.R."/>
            <person name="Diallinas G."/>
            <person name="Emri T."/>
            <person name="Fekete E."/>
            <person name="Flipphi M."/>
            <person name="Freyberg S."/>
            <person name="Gallo A."/>
            <person name="Gournas C."/>
            <person name="Habgood R."/>
            <person name="Hainaut M."/>
            <person name="Harispe M.L."/>
            <person name="Henrissat B."/>
            <person name="Hilden K.S."/>
            <person name="Hope R."/>
            <person name="Hossain A."/>
            <person name="Karabika E."/>
            <person name="Karaffa L."/>
            <person name="Karanyi Z."/>
            <person name="Krasevec N."/>
            <person name="Kuo A."/>
            <person name="Kusch H."/>
            <person name="LaButti K."/>
            <person name="Lagendijk E.L."/>
            <person name="Lapidus A."/>
            <person name="Levasseur A."/>
            <person name="Lindquist E."/>
            <person name="Lipzen A."/>
            <person name="Logrieco A.F."/>
            <person name="MacCabe A."/>
            <person name="Maekelae M.R."/>
            <person name="Malavazi I."/>
            <person name="Melin P."/>
            <person name="Meyer V."/>
            <person name="Mielnichuk N."/>
            <person name="Miskei M."/>
            <person name="Molnar A.P."/>
            <person name="Mule G."/>
            <person name="Ngan C.Y."/>
            <person name="Orejas M."/>
            <person name="Orosz E."/>
            <person name="Ouedraogo J.P."/>
            <person name="Overkamp K.M."/>
            <person name="Park H.-S."/>
            <person name="Perrone G."/>
            <person name="Piumi F."/>
            <person name="Punt P.J."/>
            <person name="Ram A.F."/>
            <person name="Ramon A."/>
            <person name="Rauscher S."/>
            <person name="Record E."/>
            <person name="Riano-Pachon D.M."/>
            <person name="Robert V."/>
            <person name="Roehrig J."/>
            <person name="Ruller R."/>
            <person name="Salamov A."/>
            <person name="Salih N.S."/>
            <person name="Samson R.A."/>
            <person name="Sandor E."/>
            <person name="Sanguinetti M."/>
            <person name="Schuetze T."/>
            <person name="Sepcic K."/>
            <person name="Shelest E."/>
            <person name="Sherlock G."/>
            <person name="Sophianopoulou V."/>
            <person name="Squina F.M."/>
            <person name="Sun H."/>
            <person name="Susca A."/>
            <person name="Todd R.B."/>
            <person name="Tsang A."/>
            <person name="Unkles S.E."/>
            <person name="van de Wiele N."/>
            <person name="van Rossen-Uffink D."/>
            <person name="Oliveira J.V."/>
            <person name="Vesth T.C."/>
            <person name="Visser J."/>
            <person name="Yu J.-H."/>
            <person name="Zhou M."/>
            <person name="Andersen M.R."/>
            <person name="Archer D.B."/>
            <person name="Baker S.E."/>
            <person name="Benoit I."/>
            <person name="Brakhage A.A."/>
            <person name="Braus G.H."/>
            <person name="Fischer R."/>
            <person name="Frisvad J.C."/>
            <person name="Goldman G.H."/>
            <person name="Houbraken J."/>
            <person name="Oakley B."/>
            <person name="Pocsi I."/>
            <person name="Scazzocchio C."/>
            <person name="Seiboth B."/>
            <person name="vanKuyk P.A."/>
            <person name="Wortman J."/>
            <person name="Dyer P.S."/>
            <person name="Grigoriev I.V."/>
        </authorList>
    </citation>
    <scope>NUCLEOTIDE SEQUENCE [LARGE SCALE GENOMIC DNA]</scope>
    <source>
        <strain evidence="2">DTO 134E9</strain>
    </source>
</reference>
<evidence type="ECO:0000313" key="2">
    <source>
        <dbReference type="Proteomes" id="UP000184383"/>
    </source>
</evidence>
<dbReference type="InterPro" id="IPR022085">
    <property type="entry name" value="OpdG"/>
</dbReference>
<dbReference type="STRING" id="1073089.A0A1L9RYD9"/>
<dbReference type="VEuPathDB" id="FungiDB:ASPWEDRAFT_169785"/>
<keyword evidence="2" id="KW-1185">Reference proteome</keyword>
<dbReference type="EMBL" id="KV878210">
    <property type="protein sequence ID" value="OJJ39961.1"/>
    <property type="molecule type" value="Genomic_DNA"/>
</dbReference>
<evidence type="ECO:0000313" key="1">
    <source>
        <dbReference type="EMBL" id="OJJ39961.1"/>
    </source>
</evidence>
<accession>A0A1L9RYD9</accession>
<dbReference type="OrthoDB" id="3350591at2759"/>
<dbReference type="Proteomes" id="UP000184383">
    <property type="component" value="Unassembled WGS sequence"/>
</dbReference>
<dbReference type="AlphaFoldDB" id="A0A1L9RYD9"/>
<gene>
    <name evidence="1" type="ORF">ASPWEDRAFT_169785</name>
</gene>
<dbReference type="GeneID" id="63746364"/>
<dbReference type="InterPro" id="IPR053204">
    <property type="entry name" value="Oxopyrrolidines_Biosynth-assoc"/>
</dbReference>
<proteinExistence type="predicted"/>
<dbReference type="RefSeq" id="XP_040693637.1">
    <property type="nucleotide sequence ID" value="XM_040830516.1"/>
</dbReference>
<dbReference type="Pfam" id="PF12311">
    <property type="entry name" value="DUF3632"/>
    <property type="match status" value="1"/>
</dbReference>
<protein>
    <submittedName>
        <fullName evidence="1">Uncharacterized protein</fullName>
    </submittedName>
</protein>
<organism evidence="1 2">
    <name type="scientific">Aspergillus wentii DTO 134E9</name>
    <dbReference type="NCBI Taxonomy" id="1073089"/>
    <lineage>
        <taxon>Eukaryota</taxon>
        <taxon>Fungi</taxon>
        <taxon>Dikarya</taxon>
        <taxon>Ascomycota</taxon>
        <taxon>Pezizomycotina</taxon>
        <taxon>Eurotiomycetes</taxon>
        <taxon>Eurotiomycetidae</taxon>
        <taxon>Eurotiales</taxon>
        <taxon>Aspergillaceae</taxon>
        <taxon>Aspergillus</taxon>
        <taxon>Aspergillus subgen. Cremei</taxon>
    </lineage>
</organism>
<name>A0A1L9RYD9_ASPWE</name>
<dbReference type="PANTHER" id="PTHR38797">
    <property type="entry name" value="NUCLEAR PORE COMPLEX PROTEIN NUP85-RELATED"/>
    <property type="match status" value="1"/>
</dbReference>
<dbReference type="PANTHER" id="PTHR38797:SF4">
    <property type="entry name" value="NUCLEAR PORE COMPLEX PROTEIN NUP85"/>
    <property type="match status" value="1"/>
</dbReference>